<dbReference type="GO" id="GO:0098703">
    <property type="term" value="P:calcium ion import across plasma membrane"/>
    <property type="evidence" value="ECO:0007669"/>
    <property type="project" value="TreeGrafter"/>
</dbReference>
<proteinExistence type="predicted"/>
<dbReference type="Gene3D" id="1.10.287.70">
    <property type="match status" value="1"/>
</dbReference>
<dbReference type="InterPro" id="IPR005821">
    <property type="entry name" value="Ion_trans_dom"/>
</dbReference>
<dbReference type="PANTHER" id="PTHR10582">
    <property type="entry name" value="TRANSIENT RECEPTOR POTENTIAL ION CHANNEL PROTEIN"/>
    <property type="match status" value="1"/>
</dbReference>
<evidence type="ECO:0000313" key="8">
    <source>
        <dbReference type="EMBL" id="GET00473.1"/>
    </source>
</evidence>
<gene>
    <name evidence="8" type="ORF">RCL2_002692900</name>
</gene>
<dbReference type="PANTHER" id="PTHR10582:SF2">
    <property type="entry name" value="INACTIVE"/>
    <property type="match status" value="1"/>
</dbReference>
<organism evidence="8 9">
    <name type="scientific">Rhizophagus clarus</name>
    <dbReference type="NCBI Taxonomy" id="94130"/>
    <lineage>
        <taxon>Eukaryota</taxon>
        <taxon>Fungi</taxon>
        <taxon>Fungi incertae sedis</taxon>
        <taxon>Mucoromycota</taxon>
        <taxon>Glomeromycotina</taxon>
        <taxon>Glomeromycetes</taxon>
        <taxon>Glomerales</taxon>
        <taxon>Glomeraceae</taxon>
        <taxon>Rhizophagus</taxon>
    </lineage>
</organism>
<accession>A0A8H3M809</accession>
<dbReference type="EMBL" id="BLAL01000285">
    <property type="protein sequence ID" value="GET00473.1"/>
    <property type="molecule type" value="Genomic_DNA"/>
</dbReference>
<keyword evidence="2 6" id="KW-0812">Transmembrane</keyword>
<reference evidence="8" key="1">
    <citation type="submission" date="2019-10" db="EMBL/GenBank/DDBJ databases">
        <title>Conservation and host-specific expression of non-tandemly repeated heterogenous ribosome RNA gene in arbuscular mycorrhizal fungi.</title>
        <authorList>
            <person name="Maeda T."/>
            <person name="Kobayashi Y."/>
            <person name="Nakagawa T."/>
            <person name="Ezawa T."/>
            <person name="Yamaguchi K."/>
            <person name="Bino T."/>
            <person name="Nishimoto Y."/>
            <person name="Shigenobu S."/>
            <person name="Kawaguchi M."/>
        </authorList>
    </citation>
    <scope>NUCLEOTIDE SEQUENCE</scope>
    <source>
        <strain evidence="8">HR1</strain>
    </source>
</reference>
<keyword evidence="4 6" id="KW-1133">Transmembrane helix</keyword>
<evidence type="ECO:0000313" key="9">
    <source>
        <dbReference type="Proteomes" id="UP000615446"/>
    </source>
</evidence>
<dbReference type="Proteomes" id="UP000615446">
    <property type="component" value="Unassembled WGS sequence"/>
</dbReference>
<evidence type="ECO:0000256" key="1">
    <source>
        <dbReference type="ARBA" id="ARBA00004141"/>
    </source>
</evidence>
<evidence type="ECO:0000256" key="5">
    <source>
        <dbReference type="ARBA" id="ARBA00023136"/>
    </source>
</evidence>
<dbReference type="Pfam" id="PF00520">
    <property type="entry name" value="Ion_trans"/>
    <property type="match status" value="1"/>
</dbReference>
<evidence type="ECO:0000259" key="7">
    <source>
        <dbReference type="Pfam" id="PF00520"/>
    </source>
</evidence>
<evidence type="ECO:0000256" key="3">
    <source>
        <dbReference type="ARBA" id="ARBA00022737"/>
    </source>
</evidence>
<dbReference type="GO" id="GO:0005886">
    <property type="term" value="C:plasma membrane"/>
    <property type="evidence" value="ECO:0007669"/>
    <property type="project" value="TreeGrafter"/>
</dbReference>
<evidence type="ECO:0000256" key="4">
    <source>
        <dbReference type="ARBA" id="ARBA00022989"/>
    </source>
</evidence>
<evidence type="ECO:0000256" key="6">
    <source>
        <dbReference type="SAM" id="Phobius"/>
    </source>
</evidence>
<protein>
    <recommendedName>
        <fullName evidence="7">Ion transport domain-containing protein</fullName>
    </recommendedName>
</protein>
<dbReference type="OrthoDB" id="2352140at2759"/>
<feature type="domain" description="Ion transport" evidence="7">
    <location>
        <begin position="774"/>
        <end position="1039"/>
    </location>
</feature>
<feature type="transmembrane region" description="Helical" evidence="6">
    <location>
        <begin position="804"/>
        <end position="822"/>
    </location>
</feature>
<dbReference type="InterPro" id="IPR024862">
    <property type="entry name" value="TRPV"/>
</dbReference>
<keyword evidence="5 6" id="KW-0472">Membrane</keyword>
<dbReference type="SUPFAM" id="SSF69322">
    <property type="entry name" value="Tricorn protease domain 2"/>
    <property type="match status" value="1"/>
</dbReference>
<feature type="transmembrane region" description="Helical" evidence="6">
    <location>
        <begin position="1006"/>
        <end position="1029"/>
    </location>
</feature>
<name>A0A8H3M809_9GLOM</name>
<feature type="transmembrane region" description="Helical" evidence="6">
    <location>
        <begin position="769"/>
        <end position="792"/>
    </location>
</feature>
<dbReference type="GO" id="GO:0005216">
    <property type="term" value="F:monoatomic ion channel activity"/>
    <property type="evidence" value="ECO:0007669"/>
    <property type="project" value="InterPro"/>
</dbReference>
<feature type="transmembrane region" description="Helical" evidence="6">
    <location>
        <begin position="900"/>
        <end position="922"/>
    </location>
</feature>
<dbReference type="AlphaFoldDB" id="A0A8H3M809"/>
<keyword evidence="3" id="KW-0677">Repeat</keyword>
<comment type="subcellular location">
    <subcellularLocation>
        <location evidence="1">Membrane</location>
        <topology evidence="1">Multi-pass membrane protein</topology>
    </subcellularLocation>
</comment>
<sequence length="1161" mass="138250">MSEIYIDIDNVDNDKICTEISDKIDNYNDVYNEIDVSPNKGKPITKIEVSPNEKYFVTYSQEDNLIVGWNVKDVEMGLLEQEFCFENIYDLKQMCVSDDKKLAYITGGYLLETYPKTKFKFNDKMMGFRYCTFNLKGELILLHKYYENATICIYSYSQNNWHCKRTYMIPKRYKDYTRLICVSKYDKLYLFSNNSIYEIDLITEKSRRIWIIDQEVKNRKFYEDIGEIKISSNEEFICTRFKNEIIIYSVELEIPVASFDINNGNVKPKVKNYLTLLFNFINIIFYLDIQLREHPALCTQLFPLIFPLFGDISSNDFLDSFTKNYWKRCLESHLNPNDHLPEKFPDNIRATKKYALRVLDGDIWNIDFEELITKINLLPKNSDMVNEDNFKTNEKASKMYDYLHILLLNSYMETIRKLFQKANQEFVTQEFGDNLVKWRINFNYYTNYRVIALQVCKRENVDNEWDLVCIRYEKFKMDHDLKPLGIELFNESDIIILTNIGPLIYHFNEDAKSISLVYYYYIKIDIDISAQFTVQIQNCAKEFSRNNLPLPNYTSFEFCDGWISDVKNNKESLLKYGVELLQFAIINHKFELVDEIYKKCISHFKEDFKNKMFLNIITSTMPLLNEYYPEYISRYSLETTMIIDSSHYIIDYQTHNLHLFSFQYPQILVNIAKPILWIRYDLLMKLFYELYFKVVKYSSRHKIAKNTPMIIFMNPYIKFVNYPQEYKWYEELLFRPQSSPFVKTINRDIYKTWSGEALINFKWDTFGKYYYAFIWIGYMAFLGCFTVAATTPQQYIDENVRRKLLIASIILGFIHLSFEIRQMIYDVNKWTHDFWNIFDVIAYVLPILTSVRWLQTNEMNIIPLLSFSCLFLDIKFLLFFRPIEYFGVYFAIIISVAKQIISFFVVLFIIIISFAHAFYILLSPRSNFSLKEYTSNNDSNNPWNVVNTYQVFENGTLNPNPYIIQTPSENTNMFVDFRSSLFAMYKFLTGDSSALSNWSYVDNPSLAILIVLFSLLIVVYLMNLFIGLLNNAIEKDNDRVSYLVQKAEIIAEIELFYLLPPQRRWYKWFPDVTYYYADVDKTCEKVKEMIKKGEWDINDKLKKNLMNELKIQHNSHDHVVGNTLREILEEMYSQNSVYETTLRRVLEEMLSPSLTKKSSDT</sequence>
<evidence type="ECO:0000256" key="2">
    <source>
        <dbReference type="ARBA" id="ARBA00022692"/>
    </source>
</evidence>
<comment type="caution">
    <text evidence="8">The sequence shown here is derived from an EMBL/GenBank/DDBJ whole genome shotgun (WGS) entry which is preliminary data.</text>
</comment>
<feature type="transmembrane region" description="Helical" evidence="6">
    <location>
        <begin position="861"/>
        <end position="880"/>
    </location>
</feature>